<proteinExistence type="predicted"/>
<evidence type="ECO:0008006" key="3">
    <source>
        <dbReference type="Google" id="ProtNLM"/>
    </source>
</evidence>
<gene>
    <name evidence="1" type="ORF">PVK06_017489</name>
</gene>
<dbReference type="Proteomes" id="UP001358586">
    <property type="component" value="Chromosome 5"/>
</dbReference>
<dbReference type="EMBL" id="JARKNE010000005">
    <property type="protein sequence ID" value="KAK5833636.1"/>
    <property type="molecule type" value="Genomic_DNA"/>
</dbReference>
<keyword evidence="2" id="KW-1185">Reference proteome</keyword>
<protein>
    <recommendedName>
        <fullName evidence="3">Gag-pol polyprotein</fullName>
    </recommendedName>
</protein>
<comment type="caution">
    <text evidence="1">The sequence shown here is derived from an EMBL/GenBank/DDBJ whole genome shotgun (WGS) entry which is preliminary data.</text>
</comment>
<evidence type="ECO:0000313" key="2">
    <source>
        <dbReference type="Proteomes" id="UP001358586"/>
    </source>
</evidence>
<accession>A0ABR0Q344</accession>
<reference evidence="1 2" key="1">
    <citation type="submission" date="2023-03" db="EMBL/GenBank/DDBJ databases">
        <title>WGS of Gossypium arboreum.</title>
        <authorList>
            <person name="Yu D."/>
        </authorList>
    </citation>
    <scope>NUCLEOTIDE SEQUENCE [LARGE SCALE GENOMIC DNA]</scope>
    <source>
        <tissue evidence="1">Leaf</tissue>
    </source>
</reference>
<evidence type="ECO:0000313" key="1">
    <source>
        <dbReference type="EMBL" id="KAK5833636.1"/>
    </source>
</evidence>
<organism evidence="1 2">
    <name type="scientific">Gossypium arboreum</name>
    <name type="common">Tree cotton</name>
    <name type="synonym">Gossypium nanking</name>
    <dbReference type="NCBI Taxonomy" id="29729"/>
    <lineage>
        <taxon>Eukaryota</taxon>
        <taxon>Viridiplantae</taxon>
        <taxon>Streptophyta</taxon>
        <taxon>Embryophyta</taxon>
        <taxon>Tracheophyta</taxon>
        <taxon>Spermatophyta</taxon>
        <taxon>Magnoliopsida</taxon>
        <taxon>eudicotyledons</taxon>
        <taxon>Gunneridae</taxon>
        <taxon>Pentapetalae</taxon>
        <taxon>rosids</taxon>
        <taxon>malvids</taxon>
        <taxon>Malvales</taxon>
        <taxon>Malvaceae</taxon>
        <taxon>Malvoideae</taxon>
        <taxon>Gossypium</taxon>
    </lineage>
</organism>
<name>A0ABR0Q344_GOSAR</name>
<sequence>MILQEDSQRVHLSGFPIMETVATFSNAPRSSDHRRYNGVCDYYKIKGHYRYNCYRLIGFPSEFKFTKKKIPQASMAINSKVIDYSTSGLGSSATSTTLPSPIFTTN</sequence>